<dbReference type="PANTHER" id="PTHR10622">
    <property type="entry name" value="HET DOMAIN-CONTAINING PROTEIN"/>
    <property type="match status" value="1"/>
</dbReference>
<dbReference type="Pfam" id="PF26640">
    <property type="entry name" value="DUF8212"/>
    <property type="match status" value="1"/>
</dbReference>
<dbReference type="OrthoDB" id="674604at2759"/>
<dbReference type="InterPro" id="IPR010730">
    <property type="entry name" value="HET"/>
</dbReference>
<evidence type="ECO:0000259" key="2">
    <source>
        <dbReference type="Pfam" id="PF26640"/>
    </source>
</evidence>
<dbReference type="PANTHER" id="PTHR10622:SF10">
    <property type="entry name" value="HET DOMAIN-CONTAINING PROTEIN"/>
    <property type="match status" value="1"/>
</dbReference>
<keyword evidence="4" id="KW-1185">Reference proteome</keyword>
<accession>A0A2J6RZA3</accession>
<protein>
    <submittedName>
        <fullName evidence="3">HET-domain-containing protein</fullName>
    </submittedName>
</protein>
<dbReference type="Pfam" id="PF06985">
    <property type="entry name" value="HET"/>
    <property type="match status" value="1"/>
</dbReference>
<evidence type="ECO:0000313" key="4">
    <source>
        <dbReference type="Proteomes" id="UP000235786"/>
    </source>
</evidence>
<proteinExistence type="predicted"/>
<evidence type="ECO:0000313" key="3">
    <source>
        <dbReference type="EMBL" id="PMD43848.1"/>
    </source>
</evidence>
<dbReference type="AlphaFoldDB" id="A0A2J6RZA3"/>
<feature type="domain" description="Heterokaryon incompatibility" evidence="1">
    <location>
        <begin position="22"/>
        <end position="107"/>
    </location>
</feature>
<evidence type="ECO:0000259" key="1">
    <source>
        <dbReference type="Pfam" id="PF06985"/>
    </source>
</evidence>
<reference evidence="3 4" key="1">
    <citation type="submission" date="2016-04" db="EMBL/GenBank/DDBJ databases">
        <title>A degradative enzymes factory behind the ericoid mycorrhizal symbiosis.</title>
        <authorList>
            <consortium name="DOE Joint Genome Institute"/>
            <person name="Martino E."/>
            <person name="Morin E."/>
            <person name="Grelet G."/>
            <person name="Kuo A."/>
            <person name="Kohler A."/>
            <person name="Daghino S."/>
            <person name="Barry K."/>
            <person name="Choi C."/>
            <person name="Cichocki N."/>
            <person name="Clum A."/>
            <person name="Copeland A."/>
            <person name="Hainaut M."/>
            <person name="Haridas S."/>
            <person name="Labutti K."/>
            <person name="Lindquist E."/>
            <person name="Lipzen A."/>
            <person name="Khouja H.-R."/>
            <person name="Murat C."/>
            <person name="Ohm R."/>
            <person name="Olson A."/>
            <person name="Spatafora J."/>
            <person name="Veneault-Fourrey C."/>
            <person name="Henrissat B."/>
            <person name="Grigoriev I."/>
            <person name="Martin F."/>
            <person name="Perotto S."/>
        </authorList>
    </citation>
    <scope>NUCLEOTIDE SEQUENCE [LARGE SCALE GENOMIC DNA]</scope>
    <source>
        <strain evidence="3 4">F</strain>
    </source>
</reference>
<sequence>MRLLNTRTRKLEEFFEKDIPNYAILSHTWGKEEIIFKDFDAELGPRRSSTKIDGCCTQALTDGLDFVWIDTCCIDKSSSAELSEAINSMFAWYEKAKVCYVYLSDVQSVFVESAEFQNSRWFTRGWTLQELLAPQSVMFYNASWKPLKYSDYHDPPTPIDFSFLGNLLAKITGIRVEIIEGHAPLVLASVAERMSWASLRQTTRVEDTAYCLLGLFGIAMPMIYGEGTKAFFRLQEEIVRSVHDHSIFAFGYGLSALKYDSNLAVSPSDFRFCKCVKSNLPLYYDIITSNRSHYTSTNNGLHIQLRLLPLVTGNWIGMLECYDDNIKGGYCAIAVPLFQSRTSKEVFFRHPAACPELVTTQPFRGVNPRQIYIEKSKPTFTKYISGIKLSSRFSKHITVKGTYPPYWDIARGEHEEPWLSPDILHKQVIILDCVNNQGETFLIKIEYSYKRDRNRRNGDLQIPIKAEVTARPAFNGSALDYAIEVDSLSKVPWKQNYWLSKIPWKQNDWQKLENLTSPVGGNDNARLYLDTSNPHVWEIDIVGVVMSPHDLAGPSNPSGSPKLPALKPMPYGFVRGNGTRLARFHELQQKES</sequence>
<feature type="domain" description="DUF8212" evidence="2">
    <location>
        <begin position="229"/>
        <end position="262"/>
    </location>
</feature>
<organism evidence="3 4">
    <name type="scientific">Hyaloscypha variabilis (strain UAMH 11265 / GT02V1 / F)</name>
    <name type="common">Meliniomyces variabilis</name>
    <dbReference type="NCBI Taxonomy" id="1149755"/>
    <lineage>
        <taxon>Eukaryota</taxon>
        <taxon>Fungi</taxon>
        <taxon>Dikarya</taxon>
        <taxon>Ascomycota</taxon>
        <taxon>Pezizomycotina</taxon>
        <taxon>Leotiomycetes</taxon>
        <taxon>Helotiales</taxon>
        <taxon>Hyaloscyphaceae</taxon>
        <taxon>Hyaloscypha</taxon>
        <taxon>Hyaloscypha variabilis</taxon>
    </lineage>
</organism>
<gene>
    <name evidence="3" type="ORF">L207DRAFT_508650</name>
</gene>
<dbReference type="Proteomes" id="UP000235786">
    <property type="component" value="Unassembled WGS sequence"/>
</dbReference>
<name>A0A2J6RZA3_HYAVF</name>
<dbReference type="EMBL" id="KZ613941">
    <property type="protein sequence ID" value="PMD43848.1"/>
    <property type="molecule type" value="Genomic_DNA"/>
</dbReference>
<dbReference type="InterPro" id="IPR058525">
    <property type="entry name" value="DUF8212"/>
</dbReference>